<dbReference type="EMBL" id="LWDG02000047">
    <property type="protein sequence ID" value="KAE8270516.1"/>
    <property type="molecule type" value="Genomic_DNA"/>
</dbReference>
<sequence>MTRSLLPAIALKPELKDDKEDSIDQHSSARLMSGSEAMADNIAEQLAAISLDPSSSEGPPSKDAGQSATDLVKALQRASENGPRGKRLIRSTTHYVSKSAGSIDESGVVQAEPADGQNERFALVSWKTAEFAYRKSAGLSSELPTLARGLFTEELPDDEYRIVVRGYDKFFNVGELPWTKPPAIEQFSTPPYHLTFKENGCIIFISALSPTQLVVTSKHSLGARDEVEISHALKGEEWVIRHLKQKDKRKADLAAELWKRNETAVCELCDDSFEEHVIAYTSENSGLYLHGLNKNQPRFSTRPMAEVDTFAREWGFIPTRWLEINSLQEVDKLTAEISRTGSWKGEAIEGFVVRTHMPSSPEASDSDQHAESGTRIARPPYEPGQEWFYKIKFDEPYLMYRDWRELTRRLLKEKKDWEASKVTPNKPPAPAVIPEPIPPKPSPAVSDDKGIETSAPDPGAPPKSKNQAKKEKKKGKDKGTLHPQAIAAKVATENAPSTRPPRPELRFKRPKTVLFVEWAYNLLWGSENGEVQARPEMFENFNQGKGIIALREAYLDYLQTPEGAKRLRELGGAVGEDNVESDDHSGRPKFDKTLIVPIGVPGSGKTSLFIALHEIFHWGHTQSDDVQSKKTGPQFLANIEKELAKNDIVIADRNNHLFKHRDEIVGVVDKLRKKGLPSGPAPGGTQAKSKTGKKGAQHTDAKEAGSDAKPVPSSQVASRIRLVALTWAFDSHALNDVHRICSERIIKRGDNHQTLRIEGSEAAKGPTSSNQRTKMPHEQILWNFLEELQPFGSSLGGEGDEGQADELFDHTIKLEIEYDQEKALRTAISALAPILDVTQPSEEQIRQGLEAARSYKVGVRKEMKDRHGRGGKGRGDTPQPRYYGLTVEAELKEVVPQLIRQCEDAALREDALRVFDELCSNNRIVSHPHITLVHSNSVEAESKGEARAKEGDGIGAKARWDTYERLCEEHESDNEDKDDEEAHLKRAHDKRKEHPLTFTFIIDKLVWDGRVMALGVRDVTPPPTIPNFAALQGGHGGFDQGQWRPHVTVGTARDDVRPFEANEVLRRALKRGGNGNEKARIISAGAAGIRTSGKLGGMWH</sequence>
<feature type="compositionally biased region" description="Basic and acidic residues" evidence="1">
    <location>
        <begin position="697"/>
        <end position="706"/>
    </location>
</feature>
<dbReference type="Pfam" id="PF08302">
    <property type="entry name" value="tRNA_lig_CPD"/>
    <property type="match status" value="1"/>
</dbReference>
<protein>
    <recommendedName>
        <fullName evidence="7">tRNA ligase</fullName>
    </recommendedName>
</protein>
<reference evidence="5" key="1">
    <citation type="submission" date="2016-04" db="EMBL/GenBank/DDBJ databases">
        <authorList>
            <person name="Nguyen H.D."/>
            <person name="Samba Siva P."/>
            <person name="Cullis J."/>
            <person name="Levesque C.A."/>
            <person name="Hambleton S."/>
        </authorList>
    </citation>
    <scope>NUCLEOTIDE SEQUENCE</scope>
    <source>
        <strain evidence="5">DAOMC 236422</strain>
    </source>
</reference>
<dbReference type="PANTHER" id="PTHR32004:SF1">
    <property type="entry name" value="TRNA LIGASE"/>
    <property type="match status" value="1"/>
</dbReference>
<evidence type="ECO:0000313" key="5">
    <source>
        <dbReference type="EMBL" id="KAE8270516.1"/>
    </source>
</evidence>
<dbReference type="AlphaFoldDB" id="A0A8X7NEJ0"/>
<feature type="compositionally biased region" description="Basic and acidic residues" evidence="1">
    <location>
        <begin position="13"/>
        <end position="24"/>
    </location>
</feature>
<feature type="region of interest" description="Disordered" evidence="1">
    <location>
        <begin position="357"/>
        <end position="379"/>
    </location>
</feature>
<evidence type="ECO:0000259" key="3">
    <source>
        <dbReference type="Pfam" id="PF08303"/>
    </source>
</evidence>
<feature type="compositionally biased region" description="Basic and acidic residues" evidence="1">
    <location>
        <begin position="980"/>
        <end position="989"/>
    </location>
</feature>
<feature type="domain" description="T4 RNA ligase 1-like N-terminal" evidence="4">
    <location>
        <begin position="147"/>
        <end position="398"/>
    </location>
</feature>
<dbReference type="InterPro" id="IPR015965">
    <property type="entry name" value="tRNA_lig_PDEase"/>
</dbReference>
<keyword evidence="6" id="KW-1185">Reference proteome</keyword>
<feature type="region of interest" description="Disordered" evidence="1">
    <location>
        <begin position="970"/>
        <end position="989"/>
    </location>
</feature>
<feature type="region of interest" description="Disordered" evidence="1">
    <location>
        <begin position="417"/>
        <end position="505"/>
    </location>
</feature>
<feature type="domain" description="tRNA ligase phosphodiesterase" evidence="2">
    <location>
        <begin position="832"/>
        <end position="1079"/>
    </location>
</feature>
<dbReference type="GO" id="GO:0005524">
    <property type="term" value="F:ATP binding"/>
    <property type="evidence" value="ECO:0007669"/>
    <property type="project" value="InterPro"/>
</dbReference>
<dbReference type="GO" id="GO:0003972">
    <property type="term" value="F:RNA ligase (ATP) activity"/>
    <property type="evidence" value="ECO:0007669"/>
    <property type="project" value="InterPro"/>
</dbReference>
<dbReference type="Gene3D" id="3.40.50.300">
    <property type="entry name" value="P-loop containing nucleotide triphosphate hydrolases"/>
    <property type="match status" value="1"/>
</dbReference>
<organism evidence="5 6">
    <name type="scientific">Tilletia walkeri</name>
    <dbReference type="NCBI Taxonomy" id="117179"/>
    <lineage>
        <taxon>Eukaryota</taxon>
        <taxon>Fungi</taxon>
        <taxon>Dikarya</taxon>
        <taxon>Basidiomycota</taxon>
        <taxon>Ustilaginomycotina</taxon>
        <taxon>Exobasidiomycetes</taxon>
        <taxon>Tilletiales</taxon>
        <taxon>Tilletiaceae</taxon>
        <taxon>Tilletia</taxon>
    </lineage>
</organism>
<feature type="domain" description="tRNA ligase kinase" evidence="3">
    <location>
        <begin position="717"/>
        <end position="815"/>
    </location>
</feature>
<evidence type="ECO:0000259" key="4">
    <source>
        <dbReference type="Pfam" id="PF09511"/>
    </source>
</evidence>
<dbReference type="Pfam" id="PF08303">
    <property type="entry name" value="tRNA_lig_kinase"/>
    <property type="match status" value="2"/>
</dbReference>
<feature type="compositionally biased region" description="Acidic residues" evidence="1">
    <location>
        <begin position="970"/>
        <end position="979"/>
    </location>
</feature>
<dbReference type="GO" id="GO:0005634">
    <property type="term" value="C:nucleus"/>
    <property type="evidence" value="ECO:0007669"/>
    <property type="project" value="TreeGrafter"/>
</dbReference>
<gene>
    <name evidence="5" type="ORF">A4X09_0g1822</name>
</gene>
<evidence type="ECO:0000256" key="1">
    <source>
        <dbReference type="SAM" id="MobiDB-lite"/>
    </source>
</evidence>
<comment type="caution">
    <text evidence="5">The sequence shown here is derived from an EMBL/GenBank/DDBJ whole genome shotgun (WGS) entry which is preliminary data.</text>
</comment>
<reference evidence="5" key="2">
    <citation type="journal article" date="2019" name="IMA Fungus">
        <title>Genome sequencing and comparison of five Tilletia species to identify candidate genes for the detection of regulated species infecting wheat.</title>
        <authorList>
            <person name="Nguyen H.D.T."/>
            <person name="Sultana T."/>
            <person name="Kesanakurti P."/>
            <person name="Hambleton S."/>
        </authorList>
    </citation>
    <scope>NUCLEOTIDE SEQUENCE</scope>
    <source>
        <strain evidence="5">DAOMC 236422</strain>
    </source>
</reference>
<dbReference type="GO" id="GO:0006388">
    <property type="term" value="P:tRNA splicing, via endonucleolytic cleavage and ligation"/>
    <property type="evidence" value="ECO:0007669"/>
    <property type="project" value="InterPro"/>
</dbReference>
<feature type="region of interest" description="Disordered" evidence="1">
    <location>
        <begin position="860"/>
        <end position="881"/>
    </location>
</feature>
<dbReference type="Pfam" id="PF09511">
    <property type="entry name" value="RNA_lig_T4_1"/>
    <property type="match status" value="1"/>
</dbReference>
<dbReference type="InterPro" id="IPR015966">
    <property type="entry name" value="tRNA_lig_kin_fungi"/>
</dbReference>
<dbReference type="SUPFAM" id="SSF52540">
    <property type="entry name" value="P-loop containing nucleoside triphosphate hydrolases"/>
    <property type="match status" value="1"/>
</dbReference>
<feature type="region of interest" description="Disordered" evidence="1">
    <location>
        <begin position="1"/>
        <end position="69"/>
    </location>
</feature>
<accession>A0A8X7NEJ0</accession>
<feature type="region of interest" description="Disordered" evidence="1">
    <location>
        <begin position="673"/>
        <end position="713"/>
    </location>
</feature>
<feature type="compositionally biased region" description="Pro residues" evidence="1">
    <location>
        <begin position="425"/>
        <end position="442"/>
    </location>
</feature>
<feature type="domain" description="tRNA ligase kinase" evidence="3">
    <location>
        <begin position="594"/>
        <end position="676"/>
    </location>
</feature>
<evidence type="ECO:0000313" key="6">
    <source>
        <dbReference type="Proteomes" id="UP000078113"/>
    </source>
</evidence>
<feature type="compositionally biased region" description="Basic residues" evidence="1">
    <location>
        <begin position="466"/>
        <end position="476"/>
    </location>
</feature>
<dbReference type="InterPro" id="IPR019039">
    <property type="entry name" value="T4-Rnl1-like_N"/>
</dbReference>
<dbReference type="InterPro" id="IPR027417">
    <property type="entry name" value="P-loop_NTPase"/>
</dbReference>
<evidence type="ECO:0008006" key="7">
    <source>
        <dbReference type="Google" id="ProtNLM"/>
    </source>
</evidence>
<dbReference type="PANTHER" id="PTHR32004">
    <property type="entry name" value="TRNA LIGASE"/>
    <property type="match status" value="1"/>
</dbReference>
<name>A0A8X7NEJ0_9BASI</name>
<feature type="compositionally biased region" description="Polar residues" evidence="1">
    <location>
        <begin position="52"/>
        <end position="69"/>
    </location>
</feature>
<dbReference type="Proteomes" id="UP000078113">
    <property type="component" value="Unassembled WGS sequence"/>
</dbReference>
<evidence type="ECO:0000259" key="2">
    <source>
        <dbReference type="Pfam" id="PF08302"/>
    </source>
</evidence>
<proteinExistence type="predicted"/>